<evidence type="ECO:0000256" key="3">
    <source>
        <dbReference type="ARBA" id="ARBA00022448"/>
    </source>
</evidence>
<proteinExistence type="inferred from homology"/>
<feature type="transmembrane region" description="Helical" evidence="7">
    <location>
        <begin position="65"/>
        <end position="80"/>
    </location>
</feature>
<name>A0ABM8AVD1_9BACT</name>
<feature type="transmembrane region" description="Helical" evidence="7">
    <location>
        <begin position="124"/>
        <end position="145"/>
    </location>
</feature>
<evidence type="ECO:0000256" key="6">
    <source>
        <dbReference type="ARBA" id="ARBA00023136"/>
    </source>
</evidence>
<feature type="transmembrane region" description="Helical" evidence="7">
    <location>
        <begin position="400"/>
        <end position="420"/>
    </location>
</feature>
<dbReference type="InterPro" id="IPR006042">
    <property type="entry name" value="Xan_ur_permease"/>
</dbReference>
<keyword evidence="3" id="KW-0813">Transport</keyword>
<feature type="transmembrane region" description="Helical" evidence="7">
    <location>
        <begin position="339"/>
        <end position="361"/>
    </location>
</feature>
<dbReference type="Pfam" id="PF00860">
    <property type="entry name" value="Xan_ur_permease"/>
    <property type="match status" value="1"/>
</dbReference>
<keyword evidence="4 7" id="KW-0812">Transmembrane</keyword>
<evidence type="ECO:0000256" key="7">
    <source>
        <dbReference type="SAM" id="Phobius"/>
    </source>
</evidence>
<accession>A0ABM8AVD1</accession>
<comment type="subcellular location">
    <subcellularLocation>
        <location evidence="1">Membrane</location>
        <topology evidence="1">Multi-pass membrane protein</topology>
    </subcellularLocation>
</comment>
<evidence type="ECO:0000256" key="5">
    <source>
        <dbReference type="ARBA" id="ARBA00022989"/>
    </source>
</evidence>
<evidence type="ECO:0000256" key="4">
    <source>
        <dbReference type="ARBA" id="ARBA00022692"/>
    </source>
</evidence>
<evidence type="ECO:0000313" key="8">
    <source>
        <dbReference type="EMBL" id="BDQ35217.1"/>
    </source>
</evidence>
<dbReference type="Proteomes" id="UP001061361">
    <property type="component" value="Chromosome"/>
</dbReference>
<organism evidence="8 9">
    <name type="scientific">Pseudodesulfovibrio portus</name>
    <dbReference type="NCBI Taxonomy" id="231439"/>
    <lineage>
        <taxon>Bacteria</taxon>
        <taxon>Pseudomonadati</taxon>
        <taxon>Thermodesulfobacteriota</taxon>
        <taxon>Desulfovibrionia</taxon>
        <taxon>Desulfovibrionales</taxon>
        <taxon>Desulfovibrionaceae</taxon>
    </lineage>
</organism>
<feature type="transmembrane region" description="Helical" evidence="7">
    <location>
        <begin position="157"/>
        <end position="177"/>
    </location>
</feature>
<evidence type="ECO:0000313" key="9">
    <source>
        <dbReference type="Proteomes" id="UP001061361"/>
    </source>
</evidence>
<keyword evidence="9" id="KW-1185">Reference proteome</keyword>
<keyword evidence="6 7" id="KW-0472">Membrane</keyword>
<protein>
    <submittedName>
        <fullName evidence="8">Uracil permease</fullName>
    </submittedName>
</protein>
<feature type="transmembrane region" description="Helical" evidence="7">
    <location>
        <begin position="43"/>
        <end position="59"/>
    </location>
</feature>
<dbReference type="PROSITE" id="PS01116">
    <property type="entry name" value="XANTH_URACIL_PERMASE"/>
    <property type="match status" value="1"/>
</dbReference>
<feature type="transmembrane region" description="Helical" evidence="7">
    <location>
        <begin position="367"/>
        <end position="388"/>
    </location>
</feature>
<feature type="transmembrane region" description="Helical" evidence="7">
    <location>
        <begin position="426"/>
        <end position="444"/>
    </location>
</feature>
<sequence length="451" mass="46906">MSDVHSTAYNFRFKDALLGAQMLFVAFGALVLVPILTGIDSNVALFTAGIGTLIFQLITKGKVPVFLASSFAFLPPLFAAQQGEFTYPEIMCGLVAAGGLYIVISILIRFFGSGFLHRLLPPVVTGPVIMLIGLILAPVAVNMAMGHNGAVWLEPKVPSMIVAGVALLTTIMVSLLGKGWFKLIPILCGVGAGYACSLIMDSTGITASMYQAFVDSAVEGKVAGMGLAPWMDGTLISFGALKDAPVFAMPNFSFPTWSWEAILFVVPIAIAPAIEHFGDILAIGSISGKDYVEDPGIQNTMLGDGIATSVASMLGGPPNTTYSEVSGAVALTRAFNPAIMTWAAITAILLAFVGKLGGLLGTIPMPVMGGIMLLLFGAITVIGLSTLVRSQLDLMQPRNMIIIAIIMVFGLGGMVLNVGVTDLKGIGLGAIAGVILNLVLPGKAEADQKIA</sequence>
<dbReference type="RefSeq" id="WP_264982105.1">
    <property type="nucleotide sequence ID" value="NZ_AP026708.1"/>
</dbReference>
<feature type="transmembrane region" description="Helical" evidence="7">
    <location>
        <begin position="183"/>
        <end position="200"/>
    </location>
</feature>
<dbReference type="InterPro" id="IPR006043">
    <property type="entry name" value="NCS2"/>
</dbReference>
<reference evidence="8" key="1">
    <citation type="submission" date="2022-08" db="EMBL/GenBank/DDBJ databases">
        <title>Genome Sequence of the sulphate-reducing bacterium, Pseudodesulfovibrio portus JCM14722.</title>
        <authorList>
            <person name="Kondo R."/>
            <person name="Kataoka T."/>
        </authorList>
    </citation>
    <scope>NUCLEOTIDE SEQUENCE</scope>
    <source>
        <strain evidence="8">JCM 14722</strain>
    </source>
</reference>
<dbReference type="NCBIfam" id="TIGR00801">
    <property type="entry name" value="ncs2"/>
    <property type="match status" value="1"/>
</dbReference>
<dbReference type="EMBL" id="AP026708">
    <property type="protein sequence ID" value="BDQ35217.1"/>
    <property type="molecule type" value="Genomic_DNA"/>
</dbReference>
<evidence type="ECO:0000256" key="2">
    <source>
        <dbReference type="ARBA" id="ARBA00008821"/>
    </source>
</evidence>
<gene>
    <name evidence="8" type="primary">uraA</name>
    <name evidence="8" type="ORF">JCM14722_27590</name>
</gene>
<evidence type="ECO:0000256" key="1">
    <source>
        <dbReference type="ARBA" id="ARBA00004141"/>
    </source>
</evidence>
<feature type="transmembrane region" description="Helical" evidence="7">
    <location>
        <begin position="92"/>
        <end position="112"/>
    </location>
</feature>
<dbReference type="PANTHER" id="PTHR42810:SF2">
    <property type="entry name" value="PURINE PERMEASE C1399.01C-RELATED"/>
    <property type="match status" value="1"/>
</dbReference>
<keyword evidence="5 7" id="KW-1133">Transmembrane helix</keyword>
<dbReference type="PANTHER" id="PTHR42810">
    <property type="entry name" value="PURINE PERMEASE C1399.01C-RELATED"/>
    <property type="match status" value="1"/>
</dbReference>
<comment type="similarity">
    <text evidence="2">Belongs to the nucleobase:cation symporter-2 (NCS2) (TC 2.A.40) family.</text>
</comment>
<feature type="transmembrane region" description="Helical" evidence="7">
    <location>
        <begin position="16"/>
        <end position="36"/>
    </location>
</feature>